<evidence type="ECO:0000256" key="1">
    <source>
        <dbReference type="SAM" id="MobiDB-lite"/>
    </source>
</evidence>
<evidence type="ECO:0000313" key="4">
    <source>
        <dbReference type="Proteomes" id="UP000000819"/>
    </source>
</evidence>
<keyword evidence="2" id="KW-1133">Transmembrane helix</keyword>
<sequence length="75" mass="8045">MRVLLVILMLATAVVLIVTMTVILENINRKPKNRFPDSSDDSSGGLGKGTGSGDSWNYSPDSSTSLTDLEDGMQK</sequence>
<reference evidence="3 4" key="1">
    <citation type="journal article" date="2001" name="Nature">
        <title>Genome sequence and gene compaction of the eukaryote parasite Encephalitozoon cuniculi.</title>
        <authorList>
            <person name="Katinka M.D."/>
            <person name="Duprat S."/>
            <person name="Cornillot E."/>
            <person name="Metenier G."/>
            <person name="Thomarat F."/>
            <person name="Prensier G."/>
            <person name="Barbe V."/>
            <person name="Peyretaillade E."/>
            <person name="Brottier P."/>
            <person name="Wincker P."/>
            <person name="Delbac F."/>
            <person name="El Alaoui H."/>
            <person name="Peyret P."/>
            <person name="Saurin W."/>
            <person name="Gouy M."/>
            <person name="Weissenbach J."/>
            <person name="Vivares C.P."/>
        </authorList>
    </citation>
    <scope>NUCLEOTIDE SEQUENCE [LARGE SCALE GENOMIC DNA]</scope>
    <source>
        <strain evidence="3 4">GB-M1</strain>
    </source>
</reference>
<feature type="region of interest" description="Disordered" evidence="1">
    <location>
        <begin position="30"/>
        <end position="75"/>
    </location>
</feature>
<keyword evidence="2" id="KW-0812">Transmembrane</keyword>
<feature type="compositionally biased region" description="Polar residues" evidence="1">
    <location>
        <begin position="56"/>
        <end position="67"/>
    </location>
</feature>
<dbReference type="KEGG" id="ecu:ECU07_1775"/>
<dbReference type="AlphaFoldDB" id="A0A1T5PD66"/>
<protein>
    <submittedName>
        <fullName evidence="3">ECU07_1775 protein</fullName>
    </submittedName>
</protein>
<dbReference type="EMBL" id="AL590447">
    <property type="protein sequence ID" value="SKD10691.1"/>
    <property type="molecule type" value="Genomic_DNA"/>
</dbReference>
<gene>
    <name evidence="3" type="ordered locus">ECU07_1775</name>
</gene>
<dbReference type="Proteomes" id="UP000000819">
    <property type="component" value="Chromosome VII"/>
</dbReference>
<proteinExistence type="predicted"/>
<feature type="transmembrane region" description="Helical" evidence="2">
    <location>
        <begin position="6"/>
        <end position="24"/>
    </location>
</feature>
<dbReference type="GeneID" id="77136389"/>
<name>A0A1T5PD66_ENCCU</name>
<evidence type="ECO:0000256" key="2">
    <source>
        <dbReference type="SAM" id="Phobius"/>
    </source>
</evidence>
<reference evidence="3 4" key="2">
    <citation type="journal article" date="2009" name="BMC Genomics">
        <title>Identification of transcriptional signals in Encephalitozoon cuniculi widespread among Microsporidia phylum: support for accurate structural genome annotation.</title>
        <authorList>
            <person name="Peyretaillade E."/>
            <person name="Goncalves O."/>
            <person name="Terrat S."/>
            <person name="Dugat-Bony E."/>
            <person name="Wincker P."/>
            <person name="Cornman R.S."/>
            <person name="Evans J.D."/>
            <person name="Delbac F."/>
            <person name="Peyret P."/>
        </authorList>
    </citation>
    <scope>NUCLEOTIDE SEQUENCE [LARGE SCALE GENOMIC DNA]</scope>
    <source>
        <strain evidence="3 4">GB-M1</strain>
    </source>
</reference>
<dbReference type="RefSeq" id="NP_001402578.1">
    <property type="nucleotide sequence ID" value="NM_001415204.1"/>
</dbReference>
<accession>A0A1T5PD66</accession>
<keyword evidence="2" id="KW-0472">Membrane</keyword>
<evidence type="ECO:0000313" key="3">
    <source>
        <dbReference type="EMBL" id="SKD10691.1"/>
    </source>
</evidence>
<dbReference type="InParanoid" id="A0A1T5PD66"/>
<organism evidence="3 4">
    <name type="scientific">Encephalitozoon cuniculi (strain GB-M1)</name>
    <name type="common">Microsporidian parasite</name>
    <dbReference type="NCBI Taxonomy" id="284813"/>
    <lineage>
        <taxon>Eukaryota</taxon>
        <taxon>Fungi</taxon>
        <taxon>Fungi incertae sedis</taxon>
        <taxon>Microsporidia</taxon>
        <taxon>Unikaryonidae</taxon>
        <taxon>Encephalitozoon</taxon>
    </lineage>
</organism>
<keyword evidence="4" id="KW-1185">Reference proteome</keyword>